<feature type="domain" description="Nucleolus and neural progenitor protein-like N-terminal" evidence="3">
    <location>
        <begin position="34"/>
        <end position="188"/>
    </location>
</feature>
<dbReference type="Pfam" id="PF14780">
    <property type="entry name" value="NEPRO_N"/>
    <property type="match status" value="1"/>
</dbReference>
<keyword evidence="7" id="KW-1185">Reference proteome</keyword>
<comment type="caution">
    <text evidence="5">The sequence shown here is derived from an EMBL/GenBank/DDBJ whole genome shotgun (WGS) entry which is preliminary data.</text>
</comment>
<evidence type="ECO:0000256" key="1">
    <source>
        <dbReference type="SAM" id="MobiDB-lite"/>
    </source>
</evidence>
<dbReference type="EMBL" id="JAATIP010000132">
    <property type="protein sequence ID" value="KAF4368900.1"/>
    <property type="molecule type" value="Genomic_DNA"/>
</dbReference>
<feature type="transmembrane region" description="Helical" evidence="2">
    <location>
        <begin position="144"/>
        <end position="168"/>
    </location>
</feature>
<proteinExistence type="predicted"/>
<accession>A0A7J6G9A5</accession>
<evidence type="ECO:0000313" key="6">
    <source>
        <dbReference type="Proteomes" id="UP000525078"/>
    </source>
</evidence>
<feature type="compositionally biased region" description="Basic and acidic residues" evidence="1">
    <location>
        <begin position="303"/>
        <end position="330"/>
    </location>
</feature>
<feature type="region of interest" description="Disordered" evidence="1">
    <location>
        <begin position="371"/>
        <end position="407"/>
    </location>
</feature>
<dbReference type="InterPro" id="IPR027951">
    <property type="entry name" value="Nepro_N"/>
</dbReference>
<dbReference type="EMBL" id="JAATIQ010000129">
    <property type="protein sequence ID" value="KAF4379408.1"/>
    <property type="molecule type" value="Genomic_DNA"/>
</dbReference>
<evidence type="ECO:0000313" key="4">
    <source>
        <dbReference type="EMBL" id="KAF4368900.1"/>
    </source>
</evidence>
<keyword evidence="2" id="KW-1133">Transmembrane helix</keyword>
<feature type="region of interest" description="Disordered" evidence="1">
    <location>
        <begin position="286"/>
        <end position="335"/>
    </location>
</feature>
<name>A0A7J6G9A5_CANSA</name>
<dbReference type="AlphaFoldDB" id="A0A7J6G9A5"/>
<protein>
    <recommendedName>
        <fullName evidence="3">Nucleolus and neural progenitor protein-like N-terminal domain-containing protein</fullName>
    </recommendedName>
</protein>
<evidence type="ECO:0000313" key="5">
    <source>
        <dbReference type="EMBL" id="KAF4379408.1"/>
    </source>
</evidence>
<dbReference type="PANTHER" id="PTHR34786:SF1">
    <property type="entry name" value="OS09G0504900 PROTEIN"/>
    <property type="match status" value="1"/>
</dbReference>
<sequence length="407" mass="45877">MEFRCEMRRSCSDSYIVQGVYRNLMGSEAEILEEKLTSLLGQLQTECGILERMVYKNKNQHRRCSYFQYLLKVRRDLRVLQSVKLGEILSSCFQVITGKRPKRKIHLLESLKRGKFEVENYHFMERLLGAARLLSQMVEPMLKAAVEISVLLAQSFFMGFCLTILALLARIRVLVQQILLDVVSVFNTVSSLSRKKHSVKITEDGLEVFREVFPTKEEFLTLECVWESDKFILVERMQKSNIATHEVLEQISSHPSSVQYKSIESFLGEGELPSKGVDEECTIEKNPNRVSENTADMLPSPSIRDEKERLGEDCPKVGEDASSIADRDSPGNKVHQGDLLSCSSFSSNTLKPKPMSRKVAFVAVKNSVPLTTNATGTDFKGAESKSGDKEDSFFSLLTGGDAKDSLF</sequence>
<dbReference type="Proteomes" id="UP000583929">
    <property type="component" value="Unassembled WGS sequence"/>
</dbReference>
<evidence type="ECO:0000259" key="3">
    <source>
        <dbReference type="Pfam" id="PF14780"/>
    </source>
</evidence>
<reference evidence="6 7" key="1">
    <citation type="journal article" date="2020" name="bioRxiv">
        <title>Sequence and annotation of 42 cannabis genomes reveals extensive copy number variation in cannabinoid synthesis and pathogen resistance genes.</title>
        <authorList>
            <person name="Mckernan K.J."/>
            <person name="Helbert Y."/>
            <person name="Kane L.T."/>
            <person name="Ebling H."/>
            <person name="Zhang L."/>
            <person name="Liu B."/>
            <person name="Eaton Z."/>
            <person name="Mclaughlin S."/>
            <person name="Kingan S."/>
            <person name="Baybayan P."/>
            <person name="Concepcion G."/>
            <person name="Jordan M."/>
            <person name="Riva A."/>
            <person name="Barbazuk W."/>
            <person name="Harkins T."/>
        </authorList>
    </citation>
    <scope>NUCLEOTIDE SEQUENCE [LARGE SCALE GENOMIC DNA]</scope>
    <source>
        <strain evidence="6 7">cv. Jamaican Lion 4</strain>
        <strain evidence="5">Father</strain>
        <strain evidence="4">Mother</strain>
        <tissue evidence="5">Leaf</tissue>
    </source>
</reference>
<keyword evidence="2" id="KW-0472">Membrane</keyword>
<feature type="compositionally biased region" description="Basic and acidic residues" evidence="1">
    <location>
        <begin position="380"/>
        <end position="392"/>
    </location>
</feature>
<dbReference type="Proteomes" id="UP000525078">
    <property type="component" value="Unassembled WGS sequence"/>
</dbReference>
<gene>
    <name evidence="4" type="ORF">F8388_021512</name>
    <name evidence="5" type="ORF">G4B88_024856</name>
</gene>
<keyword evidence="2" id="KW-0812">Transmembrane</keyword>
<organism evidence="5 7">
    <name type="scientific">Cannabis sativa</name>
    <name type="common">Hemp</name>
    <name type="synonym">Marijuana</name>
    <dbReference type="NCBI Taxonomy" id="3483"/>
    <lineage>
        <taxon>Eukaryota</taxon>
        <taxon>Viridiplantae</taxon>
        <taxon>Streptophyta</taxon>
        <taxon>Embryophyta</taxon>
        <taxon>Tracheophyta</taxon>
        <taxon>Spermatophyta</taxon>
        <taxon>Magnoliopsida</taxon>
        <taxon>eudicotyledons</taxon>
        <taxon>Gunneridae</taxon>
        <taxon>Pentapetalae</taxon>
        <taxon>rosids</taxon>
        <taxon>fabids</taxon>
        <taxon>Rosales</taxon>
        <taxon>Cannabaceae</taxon>
        <taxon>Cannabis</taxon>
    </lineage>
</organism>
<evidence type="ECO:0000313" key="7">
    <source>
        <dbReference type="Proteomes" id="UP000583929"/>
    </source>
</evidence>
<dbReference type="PANTHER" id="PTHR34786">
    <property type="entry name" value="OS09G0504900 PROTEIN"/>
    <property type="match status" value="1"/>
</dbReference>
<evidence type="ECO:0000256" key="2">
    <source>
        <dbReference type="SAM" id="Phobius"/>
    </source>
</evidence>